<keyword evidence="2" id="KW-0812">Transmembrane</keyword>
<reference evidence="4 5" key="1">
    <citation type="submission" date="2022-10" db="EMBL/GenBank/DDBJ databases">
        <title>The complete genomes of actinobacterial strains from the NBC collection.</title>
        <authorList>
            <person name="Joergensen T.S."/>
            <person name="Alvarez Arevalo M."/>
            <person name="Sterndorff E.B."/>
            <person name="Faurdal D."/>
            <person name="Vuksanovic O."/>
            <person name="Mourched A.-S."/>
            <person name="Charusanti P."/>
            <person name="Shaw S."/>
            <person name="Blin K."/>
            <person name="Weber T."/>
        </authorList>
    </citation>
    <scope>NUCLEOTIDE SEQUENCE [LARGE SCALE GENOMIC DNA]</scope>
    <source>
        <strain evidence="4 5">NBC_01247</strain>
    </source>
</reference>
<dbReference type="PANTHER" id="PTHR43446:SF1">
    <property type="entry name" value="BAND 7 DOMAIN-CONTAINING PROTEIN"/>
    <property type="match status" value="1"/>
</dbReference>
<dbReference type="PANTHER" id="PTHR43446">
    <property type="entry name" value="MEMBRANE PROTEIN-RELATED"/>
    <property type="match status" value="1"/>
</dbReference>
<proteinExistence type="predicted"/>
<feature type="transmembrane region" description="Helical" evidence="2">
    <location>
        <begin position="122"/>
        <end position="146"/>
    </location>
</feature>
<evidence type="ECO:0000313" key="5">
    <source>
        <dbReference type="Proteomes" id="UP001432014"/>
    </source>
</evidence>
<dbReference type="Proteomes" id="UP001432014">
    <property type="component" value="Chromosome"/>
</dbReference>
<dbReference type="InterPro" id="IPR036013">
    <property type="entry name" value="Band_7/SPFH_dom_sf"/>
</dbReference>
<evidence type="ECO:0000256" key="2">
    <source>
        <dbReference type="SAM" id="Phobius"/>
    </source>
</evidence>
<sequence>MDVTRDSSQRPDNLANALIRPLPDPPVGGAIPLTKMAKLPLDPLARRSAPRTVLDPLDGPAAEPMTVQAVPPVQPVQPIPPVQPVQPVLPLGAARPEEETVVRATTTRRPPRTDPALRERSAVALPGWIGLFVLLAGFAGVVLLLARTGVIPHWRVLPDIRDGAARAAGRPAVTLRHVAAVSGAGLLILLTLAGLLANAGGETRVLTRWGRYRGTVRRTGLVWVNPLLRRRRVDVRLRHWRSEPVNAVDRTGTPIVVRLLIVWRVKDTARALLSIADHENYLREQVHAVLTRTASALPCDSNAVPGPALRDGQWFADELTRALAAEVAPAGLEVYSVQPMALDYAPEVAESMRRRRLADLDAGLRTVLVDDAVEAAALAVRRLERATAHELDEAARSALMEHLLVAFVAPSGVAASVPSPSVRAGGPSPAVRAGRKEGRS</sequence>
<keyword evidence="2" id="KW-1133">Transmembrane helix</keyword>
<gene>
    <name evidence="4" type="ORF">OG469_21700</name>
</gene>
<accession>A0ABZ1WAJ8</accession>
<feature type="region of interest" description="Disordered" evidence="1">
    <location>
        <begin position="416"/>
        <end position="440"/>
    </location>
</feature>
<feature type="domain" description="Band 7" evidence="3">
    <location>
        <begin position="201"/>
        <end position="370"/>
    </location>
</feature>
<organism evidence="4 5">
    <name type="scientific">Kitasatospora herbaricolor</name>
    <dbReference type="NCBI Taxonomy" id="68217"/>
    <lineage>
        <taxon>Bacteria</taxon>
        <taxon>Bacillati</taxon>
        <taxon>Actinomycetota</taxon>
        <taxon>Actinomycetes</taxon>
        <taxon>Kitasatosporales</taxon>
        <taxon>Streptomycetaceae</taxon>
        <taxon>Kitasatospora</taxon>
    </lineage>
</organism>
<dbReference type="RefSeq" id="WP_329496262.1">
    <property type="nucleotide sequence ID" value="NZ_CP108460.1"/>
</dbReference>
<dbReference type="SUPFAM" id="SSF117892">
    <property type="entry name" value="Band 7/SPFH domain"/>
    <property type="match status" value="1"/>
</dbReference>
<dbReference type="InterPro" id="IPR001107">
    <property type="entry name" value="Band_7"/>
</dbReference>
<protein>
    <submittedName>
        <fullName evidence="4">SPFH domain-containing protein</fullName>
    </submittedName>
</protein>
<evidence type="ECO:0000256" key="1">
    <source>
        <dbReference type="SAM" id="MobiDB-lite"/>
    </source>
</evidence>
<feature type="transmembrane region" description="Helical" evidence="2">
    <location>
        <begin position="178"/>
        <end position="199"/>
    </location>
</feature>
<name>A0ABZ1WAJ8_9ACTN</name>
<keyword evidence="5" id="KW-1185">Reference proteome</keyword>
<feature type="region of interest" description="Disordered" evidence="1">
    <location>
        <begin position="96"/>
        <end position="115"/>
    </location>
</feature>
<dbReference type="EMBL" id="CP108482">
    <property type="protein sequence ID" value="WUS57890.1"/>
    <property type="molecule type" value="Genomic_DNA"/>
</dbReference>
<dbReference type="Gene3D" id="3.30.479.30">
    <property type="entry name" value="Band 7 domain"/>
    <property type="match status" value="1"/>
</dbReference>
<feature type="region of interest" description="Disordered" evidence="1">
    <location>
        <begin position="1"/>
        <end position="26"/>
    </location>
</feature>
<keyword evidence="2" id="KW-0472">Membrane</keyword>
<dbReference type="Pfam" id="PF01145">
    <property type="entry name" value="Band_7"/>
    <property type="match status" value="1"/>
</dbReference>
<evidence type="ECO:0000259" key="3">
    <source>
        <dbReference type="Pfam" id="PF01145"/>
    </source>
</evidence>
<evidence type="ECO:0000313" key="4">
    <source>
        <dbReference type="EMBL" id="WUS57890.1"/>
    </source>
</evidence>